<gene>
    <name evidence="3" type="ordered locus">Spica_2616</name>
</gene>
<dbReference type="HOGENOM" id="CLU_637667_0_0_12"/>
<evidence type="ECO:0000259" key="2">
    <source>
        <dbReference type="Pfam" id="PF01966"/>
    </source>
</evidence>
<evidence type="ECO:0000256" key="1">
    <source>
        <dbReference type="ARBA" id="ARBA00022741"/>
    </source>
</evidence>
<dbReference type="OrthoDB" id="9805698at2"/>
<name>F8EY53_GRAC1</name>
<dbReference type="InterPro" id="IPR050124">
    <property type="entry name" value="tRNA_CCA-adding_enzyme"/>
</dbReference>
<dbReference type="Proteomes" id="UP000000503">
    <property type="component" value="Chromosome"/>
</dbReference>
<accession>F8EY53</accession>
<dbReference type="KEGG" id="scd:Spica_2616"/>
<protein>
    <recommendedName>
        <fullName evidence="2">HD domain-containing protein</fullName>
    </recommendedName>
</protein>
<dbReference type="GO" id="GO:0000166">
    <property type="term" value="F:nucleotide binding"/>
    <property type="evidence" value="ECO:0007669"/>
    <property type="project" value="UniProtKB-KW"/>
</dbReference>
<dbReference type="InterPro" id="IPR006674">
    <property type="entry name" value="HD_domain"/>
</dbReference>
<dbReference type="eggNOG" id="COG2844">
    <property type="taxonomic scope" value="Bacteria"/>
</dbReference>
<feature type="domain" description="HD" evidence="2">
    <location>
        <begin position="248"/>
        <end position="318"/>
    </location>
</feature>
<organism evidence="3 4">
    <name type="scientific">Gracilinema caldarium (strain ATCC 51460 / DSM 7334 / H1)</name>
    <name type="common">Treponema caldarium</name>
    <dbReference type="NCBI Taxonomy" id="744872"/>
    <lineage>
        <taxon>Bacteria</taxon>
        <taxon>Pseudomonadati</taxon>
        <taxon>Spirochaetota</taxon>
        <taxon>Spirochaetia</taxon>
        <taxon>Spirochaetales</taxon>
        <taxon>Breznakiellaceae</taxon>
        <taxon>Gracilinema</taxon>
    </lineage>
</organism>
<reference evidence="4" key="1">
    <citation type="journal article" date="2013" name="Stand. Genomic Sci.">
        <title>Genome sequence of the thermophilic fresh-water bacterium Spirochaeta caldaria type strain (H1(T)), reclassification of Spirochaeta caldaria, Spirochaeta stenostrepta, and Spirochaeta zuelzerae in the genus Treponema as Treponema caldaria comb. nov., Treponema stenostrepta comb. nov., and Treponema zuelzerae comb. nov., and emendation of the genus Treponema.</title>
        <authorList>
            <person name="Abt B."/>
            <person name="Goker M."/>
            <person name="Scheuner C."/>
            <person name="Han C."/>
            <person name="Lu M."/>
            <person name="Misra M."/>
            <person name="Lapidus A."/>
            <person name="Nolan M."/>
            <person name="Lucas S."/>
            <person name="Hammon N."/>
            <person name="Deshpande S."/>
            <person name="Cheng J.F."/>
            <person name="Tapia R."/>
            <person name="Goodwin L.A."/>
            <person name="Pitluck S."/>
            <person name="Liolios K."/>
            <person name="Pagani I."/>
            <person name="Ivanova N."/>
            <person name="Mavromatis K."/>
            <person name="Mikhailova N."/>
            <person name="Huntemann M."/>
            <person name="Pati A."/>
            <person name="Chen A."/>
            <person name="Palaniappan K."/>
            <person name="Land M."/>
            <person name="Hauser L."/>
            <person name="Jeffries C.D."/>
            <person name="Rohde M."/>
            <person name="Spring S."/>
            <person name="Gronow S."/>
            <person name="Detter J.C."/>
            <person name="Bristow J."/>
            <person name="Eisen J.A."/>
            <person name="Markowitz V."/>
            <person name="Hugenholtz P."/>
            <person name="Kyrpides N.C."/>
            <person name="Woyke T."/>
            <person name="Klenk H.P."/>
        </authorList>
    </citation>
    <scope>NUCLEOTIDE SEQUENCE</scope>
    <source>
        <strain evidence="4">ATCC 51460 / DSM 7334 / H1</strain>
    </source>
</reference>
<dbReference type="STRING" id="744872.Spica_2616"/>
<evidence type="ECO:0000313" key="3">
    <source>
        <dbReference type="EMBL" id="AEJ20714.1"/>
    </source>
</evidence>
<keyword evidence="4" id="KW-1185">Reference proteome</keyword>
<dbReference type="AlphaFoldDB" id="F8EY53"/>
<dbReference type="RefSeq" id="WP_013969992.1">
    <property type="nucleotide sequence ID" value="NC_015732.1"/>
</dbReference>
<dbReference type="EMBL" id="CP002868">
    <property type="protein sequence ID" value="AEJ20714.1"/>
    <property type="molecule type" value="Genomic_DNA"/>
</dbReference>
<keyword evidence="1" id="KW-0547">Nucleotide-binding</keyword>
<dbReference type="Pfam" id="PF01966">
    <property type="entry name" value="HD"/>
    <property type="match status" value="1"/>
</dbReference>
<proteinExistence type="predicted"/>
<dbReference type="PANTHER" id="PTHR47545">
    <property type="entry name" value="MULTIFUNCTIONAL CCA PROTEIN"/>
    <property type="match status" value="1"/>
</dbReference>
<dbReference type="SUPFAM" id="SSF109604">
    <property type="entry name" value="HD-domain/PDEase-like"/>
    <property type="match status" value="1"/>
</dbReference>
<evidence type="ECO:0000313" key="4">
    <source>
        <dbReference type="Proteomes" id="UP000000503"/>
    </source>
</evidence>
<sequence length="389" mass="45036">MKSPFRELLEAGWTVELIGFSALDRYLSIHPGHVTFIQTNADLPELSKLFDDLQFPGVTVADAAIYREEGRFYFYCTDERSSSVFCHPLLKLRFHVNRKVYIDETSCYPVYAEMARKVRRTETAIARILPWVNLVEVYETVQLILETAVILARYIPEETIYHQNDPVQELLKVITQPTEPIDVPAELQRTYLELLLTSHRPDLGFILLLQSGIVSQLWPELAMMNTVDHSKEFHPEGNVWNHTMETFRHRKKPDLLLSLGLLLHDSGKSLASSSGNRRFDKHAELGSEVTRHFMQRLGFSSEMISKVQYLVRNHMMPAALPRLPLQRTQETLESPLFPILLELYRCDEASSFKGLDNYYESAAAYQNYLRNVKNPYRSADGKKLDKKRR</sequence>
<dbReference type="Gene3D" id="1.10.3090.10">
    <property type="entry name" value="cca-adding enzyme, domain 2"/>
    <property type="match status" value="1"/>
</dbReference>